<dbReference type="AlphaFoldDB" id="A0A0P7AW74"/>
<reference evidence="2 3" key="1">
    <citation type="submission" date="2015-09" db="EMBL/GenBank/DDBJ databases">
        <title>Draft genome of a European isolate of the apple canker pathogen Neonectria ditissima.</title>
        <authorList>
            <person name="Gomez-Cortecero A."/>
            <person name="Harrison R.J."/>
            <person name="Armitage A.D."/>
        </authorList>
    </citation>
    <scope>NUCLEOTIDE SEQUENCE [LARGE SCALE GENOMIC DNA]</scope>
    <source>
        <strain evidence="2 3">R09/05</strain>
    </source>
</reference>
<feature type="compositionally biased region" description="Basic and acidic residues" evidence="1">
    <location>
        <begin position="110"/>
        <end position="137"/>
    </location>
</feature>
<comment type="caution">
    <text evidence="2">The sequence shown here is derived from an EMBL/GenBank/DDBJ whole genome shotgun (WGS) entry which is preliminary data.</text>
</comment>
<sequence length="243" mass="26829">MAPKTSQKAHAPRYNYFSQALNRACRAEDFVNDGPNSWLLAGALMGSNDCKEEGLSKTWKDWAKKHPNEATIIRRGVANFCLADGVLLKPDLPPGTKTKCKKLVISEPGSKSEARGKDIQKQPERTEETFARKRQASEAEAAPAIKRQKCEPKQESAAPEIPEVVDAQLVESHEQDEPDNRLDVVVVVVPEQTEPEKNEEECHYDGVQDAVGDSDLQATATTDVSTQGLWGNLRSYWDAVTGL</sequence>
<keyword evidence="3" id="KW-1185">Reference proteome</keyword>
<accession>A0A0P7AW74</accession>
<proteinExistence type="predicted"/>
<evidence type="ECO:0000313" key="3">
    <source>
        <dbReference type="Proteomes" id="UP000050424"/>
    </source>
</evidence>
<protein>
    <submittedName>
        <fullName evidence="2">Uncharacterized protein</fullName>
    </submittedName>
</protein>
<gene>
    <name evidence="2" type="ORF">AK830_g4324</name>
</gene>
<dbReference type="Proteomes" id="UP000050424">
    <property type="component" value="Unassembled WGS sequence"/>
</dbReference>
<evidence type="ECO:0000313" key="2">
    <source>
        <dbReference type="EMBL" id="KPM42203.1"/>
    </source>
</evidence>
<name>A0A0P7AW74_9HYPO</name>
<organism evidence="2 3">
    <name type="scientific">Neonectria ditissima</name>
    <dbReference type="NCBI Taxonomy" id="78410"/>
    <lineage>
        <taxon>Eukaryota</taxon>
        <taxon>Fungi</taxon>
        <taxon>Dikarya</taxon>
        <taxon>Ascomycota</taxon>
        <taxon>Pezizomycotina</taxon>
        <taxon>Sordariomycetes</taxon>
        <taxon>Hypocreomycetidae</taxon>
        <taxon>Hypocreales</taxon>
        <taxon>Nectriaceae</taxon>
        <taxon>Neonectria</taxon>
    </lineage>
</organism>
<feature type="region of interest" description="Disordered" evidence="1">
    <location>
        <begin position="106"/>
        <end position="158"/>
    </location>
</feature>
<dbReference type="EMBL" id="LKCW01000052">
    <property type="protein sequence ID" value="KPM42203.1"/>
    <property type="molecule type" value="Genomic_DNA"/>
</dbReference>
<evidence type="ECO:0000256" key="1">
    <source>
        <dbReference type="SAM" id="MobiDB-lite"/>
    </source>
</evidence>